<dbReference type="Pfam" id="PF17829">
    <property type="entry name" value="GH115_C"/>
    <property type="match status" value="1"/>
</dbReference>
<dbReference type="RefSeq" id="WP_212215316.1">
    <property type="nucleotide sequence ID" value="NZ_JAGUCO010000003.1"/>
</dbReference>
<dbReference type="PROSITE" id="PS51257">
    <property type="entry name" value="PROKAR_LIPOPROTEIN"/>
    <property type="match status" value="1"/>
</dbReference>
<dbReference type="PANTHER" id="PTHR37842">
    <property type="match status" value="1"/>
</dbReference>
<evidence type="ECO:0000256" key="2">
    <source>
        <dbReference type="SAM" id="SignalP"/>
    </source>
</evidence>
<feature type="domain" description="Gylcosyl hydrolase 115 C-terminal" evidence="3">
    <location>
        <begin position="673"/>
        <end position="820"/>
    </location>
</feature>
<keyword evidence="1 4" id="KW-0378">Hydrolase</keyword>
<dbReference type="SUPFAM" id="SSF55545">
    <property type="entry name" value="beta-N-acetylhexosaminidase-like domain"/>
    <property type="match status" value="1"/>
</dbReference>
<dbReference type="Gene3D" id="2.60.120.1620">
    <property type="match status" value="1"/>
</dbReference>
<dbReference type="Proteomes" id="UP000708576">
    <property type="component" value="Unassembled WGS sequence"/>
</dbReference>
<dbReference type="InterPro" id="IPR029018">
    <property type="entry name" value="Hex-like_dom2"/>
</dbReference>
<keyword evidence="5" id="KW-1185">Reference proteome</keyword>
<feature type="signal peptide" evidence="2">
    <location>
        <begin position="1"/>
        <end position="20"/>
    </location>
</feature>
<evidence type="ECO:0000313" key="5">
    <source>
        <dbReference type="Proteomes" id="UP000708576"/>
    </source>
</evidence>
<evidence type="ECO:0000313" key="4">
    <source>
        <dbReference type="EMBL" id="MBS2098076.1"/>
    </source>
</evidence>
<organism evidence="4 5">
    <name type="scientific">Carboxylicivirga linearis</name>
    <dbReference type="NCBI Taxonomy" id="1628157"/>
    <lineage>
        <taxon>Bacteria</taxon>
        <taxon>Pseudomonadati</taxon>
        <taxon>Bacteroidota</taxon>
        <taxon>Bacteroidia</taxon>
        <taxon>Marinilabiliales</taxon>
        <taxon>Marinilabiliaceae</taxon>
        <taxon>Carboxylicivirga</taxon>
    </lineage>
</organism>
<accession>A0ABS5JT33</accession>
<evidence type="ECO:0000256" key="1">
    <source>
        <dbReference type="ARBA" id="ARBA00022801"/>
    </source>
</evidence>
<dbReference type="InterPro" id="IPR031924">
    <property type="entry name" value="GH115"/>
</dbReference>
<sequence>MNFKCFLWIISLMSMFSLYACSGTYQSDFILSAEDEVPVIVINEEEDELIHWAANSLADDVESILGVRPIVQTKVNTISNNKPVIYIGQKDSKIGEEELSGSESDNGEWETYNIFKKKNALYIIGSDIRGTVYGVFDLAEKMGVSPWQWWADVTPSKSKEIRVEIPEEGIVSSPSVKFRGIFLNDEDWGLQPWAAKTFEPETGDIGPKTYEKIFQLLLRLKANTIWPAMHHCTQAFFSVEGNKEMAAKYHIILGSSHAEPMLRNNVREWNKEERGQFNYFANRENVKQYWQERINEIKDANNESILTIGMRGIHDSKMEGAKSIEDMVSIMGTIFDDQRELISTTLGKTTEEIPQVLVPYKEVLDLYNRGLHVPDDVTLMWCDDNYGYIRRLSNEEEQKRAGGAGVYYHISYWGRPHDYLWLSSTQPGLIWFEMNRAYQNGARDMWIVNVGDIKPNEYNMELFLDMAWDINSVTESTIHNHLKAYCEREFGNKNGQKIAGVLEEYYRLAFLRRPEFMGWSQTEPTTPTHLSDFSSTANNNELMRRIECYATLTEIIDEVKSKISEEKKDAFFQLVEYPVKSTSWMNRKFLFAQLAEEATSANQKSLYKNKSERAYDQIQELTMHYNTLANGKWKNMMNAAPRNLPVFHMPKISEELAVVDSVEEYKGEEPIFLQAADFNNVLVDDEYSWQEVNGLGYSGKAVTLFPLKNVTFNDEWPSLTYDFKVQEPGDYIVEIRCLPTHANNFDHQLSVQADDEEAVVYDLNTRGRSRDWKENVLRNAQVIKHQITINEKGKHQLIVKVNQTGIVLDQIAIIPAQYPNFYEIPVE</sequence>
<name>A0ABS5JT33_9BACT</name>
<dbReference type="Gene3D" id="1.20.58.2150">
    <property type="match status" value="1"/>
</dbReference>
<comment type="caution">
    <text evidence="4">The sequence shown here is derived from an EMBL/GenBank/DDBJ whole genome shotgun (WGS) entry which is preliminary data.</text>
</comment>
<gene>
    <name evidence="4" type="ORF">KEM10_07270</name>
</gene>
<dbReference type="EMBL" id="JAGUCO010000003">
    <property type="protein sequence ID" value="MBS2098076.1"/>
    <property type="molecule type" value="Genomic_DNA"/>
</dbReference>
<reference evidence="4 5" key="1">
    <citation type="journal article" date="2015" name="Int. J. Syst. Evol. Microbiol.">
        <title>Carboxylicivirga linearis sp. nov., isolated from a sea cucumber culture pond.</title>
        <authorList>
            <person name="Wang F.Q."/>
            <person name="Zhou Y.X."/>
            <person name="Lin X.Z."/>
            <person name="Chen G.J."/>
            <person name="Du Z.J."/>
        </authorList>
    </citation>
    <scope>NUCLEOTIDE SEQUENCE [LARGE SCALE GENOMIC DNA]</scope>
    <source>
        <strain evidence="4 5">FB218</strain>
    </source>
</reference>
<feature type="chain" id="PRO_5045481946" evidence="2">
    <location>
        <begin position="21"/>
        <end position="827"/>
    </location>
</feature>
<keyword evidence="2" id="KW-0732">Signal</keyword>
<dbReference type="InterPro" id="IPR042301">
    <property type="entry name" value="GH115_sf"/>
</dbReference>
<dbReference type="Pfam" id="PF15979">
    <property type="entry name" value="Glyco_hydro_115"/>
    <property type="match status" value="1"/>
</dbReference>
<dbReference type="PANTHER" id="PTHR37842:SF2">
    <property type="entry name" value="GYLCOSYL HYDROLASE 115 C-TERMINAL DOMAIN-CONTAINING PROTEIN"/>
    <property type="match status" value="1"/>
</dbReference>
<protein>
    <submittedName>
        <fullName evidence="4">Glycosyl hydrolase 115 family protein</fullName>
    </submittedName>
</protein>
<dbReference type="GO" id="GO:0016787">
    <property type="term" value="F:hydrolase activity"/>
    <property type="evidence" value="ECO:0007669"/>
    <property type="project" value="UniProtKB-KW"/>
</dbReference>
<dbReference type="Gene3D" id="3.20.20.520">
    <property type="entry name" value="Glycosyl hydrolase family 115"/>
    <property type="match status" value="1"/>
</dbReference>
<proteinExistence type="predicted"/>
<dbReference type="Gene3D" id="3.30.379.10">
    <property type="entry name" value="Chitobiase/beta-hexosaminidase domain 2-like"/>
    <property type="match status" value="1"/>
</dbReference>
<dbReference type="InterPro" id="IPR041437">
    <property type="entry name" value="GH115_C"/>
</dbReference>
<evidence type="ECO:0000259" key="3">
    <source>
        <dbReference type="Pfam" id="PF17829"/>
    </source>
</evidence>